<keyword evidence="1" id="KW-0732">Signal</keyword>
<keyword evidence="2" id="KW-0131">Cell cycle</keyword>
<dbReference type="Proteomes" id="UP001379945">
    <property type="component" value="Unassembled WGS sequence"/>
</dbReference>
<reference evidence="2 3" key="1">
    <citation type="submission" date="2024-04" db="EMBL/GenBank/DDBJ databases">
        <title>Novel species of the genus Ideonella isolated from streams.</title>
        <authorList>
            <person name="Lu H."/>
        </authorList>
    </citation>
    <scope>NUCLEOTIDE SEQUENCE [LARGE SCALE GENOMIC DNA]</scope>
    <source>
        <strain evidence="2 3">LYT19W</strain>
    </source>
</reference>
<feature type="chain" id="PRO_5045963158" evidence="1">
    <location>
        <begin position="23"/>
        <end position="200"/>
    </location>
</feature>
<organism evidence="2 3">
    <name type="scientific">Ideonella margarita</name>
    <dbReference type="NCBI Taxonomy" id="2984191"/>
    <lineage>
        <taxon>Bacteria</taxon>
        <taxon>Pseudomonadati</taxon>
        <taxon>Pseudomonadota</taxon>
        <taxon>Betaproteobacteria</taxon>
        <taxon>Burkholderiales</taxon>
        <taxon>Sphaerotilaceae</taxon>
        <taxon>Ideonella</taxon>
    </lineage>
</organism>
<comment type="caution">
    <text evidence="2">The sequence shown here is derived from an EMBL/GenBank/DDBJ whole genome shotgun (WGS) entry which is preliminary data.</text>
</comment>
<keyword evidence="3" id="KW-1185">Reference proteome</keyword>
<dbReference type="PROSITE" id="PS51257">
    <property type="entry name" value="PROKAR_LIPOPROTEIN"/>
    <property type="match status" value="1"/>
</dbReference>
<accession>A0ABU9C711</accession>
<dbReference type="GO" id="GO:0051301">
    <property type="term" value="P:cell division"/>
    <property type="evidence" value="ECO:0007669"/>
    <property type="project" value="UniProtKB-KW"/>
</dbReference>
<protein>
    <submittedName>
        <fullName evidence="2">Cell division protein FtsI</fullName>
    </submittedName>
</protein>
<dbReference type="RefSeq" id="WP_341399844.1">
    <property type="nucleotide sequence ID" value="NZ_JBBUTI010000009.1"/>
</dbReference>
<name>A0ABU9C711_9BURK</name>
<evidence type="ECO:0000256" key="1">
    <source>
        <dbReference type="SAM" id="SignalP"/>
    </source>
</evidence>
<keyword evidence="2" id="KW-0132">Cell division</keyword>
<gene>
    <name evidence="2" type="ORF">AACH00_14350</name>
</gene>
<feature type="signal peptide" evidence="1">
    <location>
        <begin position="1"/>
        <end position="22"/>
    </location>
</feature>
<dbReference type="EMBL" id="JBBUTI010000009">
    <property type="protein sequence ID" value="MEK8047538.1"/>
    <property type="molecule type" value="Genomic_DNA"/>
</dbReference>
<proteinExistence type="predicted"/>
<sequence>MKQPLCSALGRCLMLLPLGSLAGLGGCSVFSPVPLWELAKAGGSLASSALSAAQPSTAVNTVRHPHALPRQVCIEFNRDSQSADLVPALQAELFSRGVPSRVYDVGSVVPDCTHWLRYQARIDWGVPPLGNSYRPFLESATLALSDPQGRLLATSSFQLEGLFSMGRWADSRAKLQPAVQALLGLSDDRFSFFRSGEALP</sequence>
<evidence type="ECO:0000313" key="3">
    <source>
        <dbReference type="Proteomes" id="UP001379945"/>
    </source>
</evidence>
<evidence type="ECO:0000313" key="2">
    <source>
        <dbReference type="EMBL" id="MEK8047538.1"/>
    </source>
</evidence>